<dbReference type="Pfam" id="PF10988">
    <property type="entry name" value="DUF2807"/>
    <property type="match status" value="1"/>
</dbReference>
<dbReference type="Proteomes" id="UP001597203">
    <property type="component" value="Unassembled WGS sequence"/>
</dbReference>
<dbReference type="Gene3D" id="2.160.20.120">
    <property type="match status" value="1"/>
</dbReference>
<feature type="domain" description="Putative auto-transporter adhesin head GIN" evidence="2">
    <location>
        <begin position="42"/>
        <end position="223"/>
    </location>
</feature>
<evidence type="ECO:0000259" key="2">
    <source>
        <dbReference type="Pfam" id="PF10988"/>
    </source>
</evidence>
<keyword evidence="1" id="KW-0732">Signal</keyword>
<dbReference type="RefSeq" id="WP_380910571.1">
    <property type="nucleotide sequence ID" value="NZ_JBHTLS010000118.1"/>
</dbReference>
<dbReference type="InterPro" id="IPR021255">
    <property type="entry name" value="DUF2807"/>
</dbReference>
<evidence type="ECO:0000313" key="3">
    <source>
        <dbReference type="EMBL" id="MFD1105061.1"/>
    </source>
</evidence>
<protein>
    <submittedName>
        <fullName evidence="3">GIN domain-containing protein</fullName>
    </submittedName>
</protein>
<organism evidence="3 4">
    <name type="scientific">Sphingobium olei</name>
    <dbReference type="NCBI Taxonomy" id="420955"/>
    <lineage>
        <taxon>Bacteria</taxon>
        <taxon>Pseudomonadati</taxon>
        <taxon>Pseudomonadota</taxon>
        <taxon>Alphaproteobacteria</taxon>
        <taxon>Sphingomonadales</taxon>
        <taxon>Sphingomonadaceae</taxon>
        <taxon>Sphingobium</taxon>
    </lineage>
</organism>
<evidence type="ECO:0000313" key="4">
    <source>
        <dbReference type="Proteomes" id="UP001597203"/>
    </source>
</evidence>
<gene>
    <name evidence="3" type="ORF">ACFQ24_09270</name>
</gene>
<comment type="caution">
    <text evidence="3">The sequence shown here is derived from an EMBL/GenBank/DDBJ whole genome shotgun (WGS) entry which is preliminary data.</text>
</comment>
<feature type="chain" id="PRO_5045221788" evidence="1">
    <location>
        <begin position="33"/>
        <end position="243"/>
    </location>
</feature>
<reference evidence="4" key="1">
    <citation type="journal article" date="2019" name="Int. J. Syst. Evol. Microbiol.">
        <title>The Global Catalogue of Microorganisms (GCM) 10K type strain sequencing project: providing services to taxonomists for standard genome sequencing and annotation.</title>
        <authorList>
            <consortium name="The Broad Institute Genomics Platform"/>
            <consortium name="The Broad Institute Genome Sequencing Center for Infectious Disease"/>
            <person name="Wu L."/>
            <person name="Ma J."/>
        </authorList>
    </citation>
    <scope>NUCLEOTIDE SEQUENCE [LARGE SCALE GENOMIC DNA]</scope>
    <source>
        <strain evidence="4">CCUG 54329</strain>
    </source>
</reference>
<accession>A0ABW3NXA9</accession>
<evidence type="ECO:0000256" key="1">
    <source>
        <dbReference type="SAM" id="SignalP"/>
    </source>
</evidence>
<sequence length="243" mass="23993">MQDEHHGIGRGALSALKVAALVAALGAQPASAATRSFTINSFDAIRVDAPVSVVITTGVGVSARAEGDQAALDRLKVDVSGRLLIVSMDRLTTGEKSSGAATLRLSTGMLDRVMLTGGGSVAVNRLKGLGARIAVGGSGDIAIADVQLDRIDVNLAGGGRVNLAGRAGVATIHVTGPGSVAAEPLRVRQATVGNEGAGSVALTADVAAKLVSTGSGTISIAGKAACTVDNRGVGQVTCGGDSY</sequence>
<feature type="signal peptide" evidence="1">
    <location>
        <begin position="1"/>
        <end position="32"/>
    </location>
</feature>
<dbReference type="EMBL" id="JBHTLS010000118">
    <property type="protein sequence ID" value="MFD1105061.1"/>
    <property type="molecule type" value="Genomic_DNA"/>
</dbReference>
<proteinExistence type="predicted"/>
<keyword evidence="4" id="KW-1185">Reference proteome</keyword>
<name>A0ABW3NXA9_9SPHN</name>